<dbReference type="InterPro" id="IPR057666">
    <property type="entry name" value="DrpA_SLOG"/>
</dbReference>
<sequence>MANNIKSELFFLKQYGYSEGLLEYIFLSGQNPIYFIFDNDEYTEDEKKIFTKKDEKLSFDKEKYKEFKIELFNNDAFLTKHSINKIYFKYDKTYFNELFPEKIQPLFMYSKGDEKLLSTGLKRISVVGTRNPKERSIIATKTLVKKYVEKGYVIVSGLAEGIDSVAHQVTLENQGKTIAVLPTNFNNIYPQKNQSLARKIQKNGLLITSIGPSENTFKSSFLERNQYVANMSEILLVIETNLKSGTMNTIRNASLANKKILFIDQKNEEVNEKISKYGGVQINGN</sequence>
<evidence type="ECO:0000313" key="4">
    <source>
        <dbReference type="Proteomes" id="UP001058273"/>
    </source>
</evidence>
<accession>A0ABY5P0N0</accession>
<feature type="domain" description="Smf/DprA SLOG" evidence="2">
    <location>
        <begin position="87"/>
        <end position="268"/>
    </location>
</feature>
<organism evidence="3 4">
    <name type="scientific">Vagococcus luciliae</name>
    <dbReference type="NCBI Taxonomy" id="2920380"/>
    <lineage>
        <taxon>Bacteria</taxon>
        <taxon>Bacillati</taxon>
        <taxon>Bacillota</taxon>
        <taxon>Bacilli</taxon>
        <taxon>Lactobacillales</taxon>
        <taxon>Enterococcaceae</taxon>
        <taxon>Vagococcus</taxon>
    </lineage>
</organism>
<dbReference type="PANTHER" id="PTHR43022:SF1">
    <property type="entry name" value="PROTEIN SMF"/>
    <property type="match status" value="1"/>
</dbReference>
<dbReference type="RefSeq" id="WP_257700455.1">
    <property type="nucleotide sequence ID" value="NZ_CP102451.1"/>
</dbReference>
<proteinExistence type="inferred from homology"/>
<dbReference type="InterPro" id="IPR003488">
    <property type="entry name" value="DprA"/>
</dbReference>
<comment type="similarity">
    <text evidence="1">Belongs to the DprA/Smf family.</text>
</comment>
<dbReference type="Proteomes" id="UP001058273">
    <property type="component" value="Chromosome"/>
</dbReference>
<keyword evidence="4" id="KW-1185">Reference proteome</keyword>
<dbReference type="Pfam" id="PF02481">
    <property type="entry name" value="DNA_processg_A"/>
    <property type="match status" value="1"/>
</dbReference>
<dbReference type="SUPFAM" id="SSF102405">
    <property type="entry name" value="MCP/YpsA-like"/>
    <property type="match status" value="1"/>
</dbReference>
<name>A0ABY5P0N0_9ENTE</name>
<dbReference type="EMBL" id="CP102451">
    <property type="protein sequence ID" value="UUV99479.1"/>
    <property type="molecule type" value="Genomic_DNA"/>
</dbReference>
<protein>
    <recommendedName>
        <fullName evidence="2">Smf/DprA SLOG domain-containing protein</fullName>
    </recommendedName>
</protein>
<reference evidence="3" key="1">
    <citation type="submission" date="2022-08" db="EMBL/GenBank/DDBJ databases">
        <title>Genome sequence of Vagococcus luciliae DSM 112651.</title>
        <authorList>
            <person name="Juan G."/>
            <person name="Anja P."/>
            <person name="Rolf D."/>
            <person name="Kampfer P."/>
            <person name="Vilcinskas A."/>
        </authorList>
    </citation>
    <scope>NUCLEOTIDE SEQUENCE</scope>
    <source>
        <strain evidence="3">G314FT</strain>
    </source>
</reference>
<evidence type="ECO:0000256" key="1">
    <source>
        <dbReference type="ARBA" id="ARBA00006525"/>
    </source>
</evidence>
<gene>
    <name evidence="3" type="ORF">G314FT_16400</name>
</gene>
<dbReference type="PANTHER" id="PTHR43022">
    <property type="entry name" value="PROTEIN SMF"/>
    <property type="match status" value="1"/>
</dbReference>
<evidence type="ECO:0000313" key="3">
    <source>
        <dbReference type="EMBL" id="UUV99479.1"/>
    </source>
</evidence>
<evidence type="ECO:0000259" key="2">
    <source>
        <dbReference type="Pfam" id="PF02481"/>
    </source>
</evidence>
<reference evidence="3" key="2">
    <citation type="submission" date="2022-08" db="EMBL/GenBank/DDBJ databases">
        <authorList>
            <person name="Poehlein A."/>
            <person name="Guzman J."/>
            <person name="Daniel R."/>
            <person name="Vilcinskas A."/>
        </authorList>
    </citation>
    <scope>NUCLEOTIDE SEQUENCE</scope>
    <source>
        <strain evidence="3">G314FT</strain>
    </source>
</reference>
<dbReference type="Gene3D" id="3.40.50.450">
    <property type="match status" value="1"/>
</dbReference>